<dbReference type="HOGENOM" id="CLU_008455_1_1_1"/>
<evidence type="ECO:0000313" key="8">
    <source>
        <dbReference type="Proteomes" id="UP000054166"/>
    </source>
</evidence>
<dbReference type="InterPro" id="IPR020846">
    <property type="entry name" value="MFS_dom"/>
</dbReference>
<feature type="transmembrane region" description="Helical" evidence="5">
    <location>
        <begin position="266"/>
        <end position="290"/>
    </location>
</feature>
<evidence type="ECO:0000256" key="5">
    <source>
        <dbReference type="SAM" id="Phobius"/>
    </source>
</evidence>
<keyword evidence="3 5" id="KW-1133">Transmembrane helix</keyword>
<dbReference type="PROSITE" id="PS50850">
    <property type="entry name" value="MFS"/>
    <property type="match status" value="1"/>
</dbReference>
<feature type="transmembrane region" description="Helical" evidence="5">
    <location>
        <begin position="131"/>
        <end position="152"/>
    </location>
</feature>
<dbReference type="InParanoid" id="A0A0C3ADA8"/>
<dbReference type="Gene3D" id="1.20.1250.20">
    <property type="entry name" value="MFS general substrate transporter like domains"/>
    <property type="match status" value="1"/>
</dbReference>
<evidence type="ECO:0000259" key="6">
    <source>
        <dbReference type="PROSITE" id="PS50850"/>
    </source>
</evidence>
<keyword evidence="2 5" id="KW-0812">Transmembrane</keyword>
<accession>A0A0C3ADA8</accession>
<feature type="transmembrane region" description="Helical" evidence="5">
    <location>
        <begin position="423"/>
        <end position="445"/>
    </location>
</feature>
<dbReference type="GO" id="GO:0022857">
    <property type="term" value="F:transmembrane transporter activity"/>
    <property type="evidence" value="ECO:0007669"/>
    <property type="project" value="InterPro"/>
</dbReference>
<evidence type="ECO:0000256" key="3">
    <source>
        <dbReference type="ARBA" id="ARBA00022989"/>
    </source>
</evidence>
<feature type="transmembrane region" description="Helical" evidence="5">
    <location>
        <begin position="164"/>
        <end position="186"/>
    </location>
</feature>
<feature type="transmembrane region" description="Helical" evidence="5">
    <location>
        <begin position="105"/>
        <end position="125"/>
    </location>
</feature>
<feature type="transmembrane region" description="Helical" evidence="5">
    <location>
        <begin position="296"/>
        <end position="312"/>
    </location>
</feature>
<evidence type="ECO:0000313" key="7">
    <source>
        <dbReference type="EMBL" id="KIM71778.1"/>
    </source>
</evidence>
<comment type="subcellular location">
    <subcellularLocation>
        <location evidence="1">Membrane</location>
        <topology evidence="1">Multi-pass membrane protein</topology>
    </subcellularLocation>
</comment>
<evidence type="ECO:0000256" key="4">
    <source>
        <dbReference type="ARBA" id="ARBA00023136"/>
    </source>
</evidence>
<evidence type="ECO:0000256" key="2">
    <source>
        <dbReference type="ARBA" id="ARBA00022692"/>
    </source>
</evidence>
<organism evidence="7 8">
    <name type="scientific">Piloderma croceum (strain F 1598)</name>
    <dbReference type="NCBI Taxonomy" id="765440"/>
    <lineage>
        <taxon>Eukaryota</taxon>
        <taxon>Fungi</taxon>
        <taxon>Dikarya</taxon>
        <taxon>Basidiomycota</taxon>
        <taxon>Agaricomycotina</taxon>
        <taxon>Agaricomycetes</taxon>
        <taxon>Agaricomycetidae</taxon>
        <taxon>Atheliales</taxon>
        <taxon>Atheliaceae</taxon>
        <taxon>Piloderma</taxon>
    </lineage>
</organism>
<dbReference type="OrthoDB" id="6770063at2759"/>
<dbReference type="AlphaFoldDB" id="A0A0C3ADA8"/>
<feature type="domain" description="Major facilitator superfamily (MFS) profile" evidence="6">
    <location>
        <begin position="39"/>
        <end position="482"/>
    </location>
</feature>
<feature type="transmembrane region" description="Helical" evidence="5">
    <location>
        <begin position="363"/>
        <end position="384"/>
    </location>
</feature>
<sequence>MSLSKDAATHSDILNHSGDQWAHDPANPREWLATKKWLTIAIVSFYTFVGTVGTAMMAPPLPEIAMKYEITNTAILAMTLSIFFLSFALGPLIFGPLSEVYGRTWILHIGTLLHVGFNLGCAFSPSAGSLIGFRFLSGFAAAPPSAIAGGTINDLFAERERAAAMAFLLVTPLIGSVIGPIIGGYISQSVGVKYVFVFLSALCGAAALIGIPCLKETYAPVVRLAQAKRSSDFEKLVEALAPKNRSMWHTLWLNLSRPVILLTRSFICFILSLYLAMSVSGVFHLALLVIQTGFRVYGINLLMFATFSSLFTDIYKFSQSSDGLVFIGPGVGYLVAAVFGGQISSRIYSTLADRNGGNGKPEMRIPSLIFGVFFIPIGLLWYGWSAATRIHWIMPMIGAGIFGFGYMTALMSVYLYLVDAFAFTASAISAAAVFQSFLGFAFPLFGQDMYAKIGYGGGNSLLAGLAIVIGIPFPVWIWFKGAGIRKRSVGFLAFDGI</sequence>
<dbReference type="PANTHER" id="PTHR23502">
    <property type="entry name" value="MAJOR FACILITATOR SUPERFAMILY"/>
    <property type="match status" value="1"/>
</dbReference>
<gene>
    <name evidence="7" type="ORF">PILCRDRAFT_16737</name>
</gene>
<feature type="transmembrane region" description="Helical" evidence="5">
    <location>
        <begin position="324"/>
        <end position="343"/>
    </location>
</feature>
<dbReference type="STRING" id="765440.A0A0C3ADA8"/>
<keyword evidence="4 5" id="KW-0472">Membrane</keyword>
<dbReference type="InterPro" id="IPR036259">
    <property type="entry name" value="MFS_trans_sf"/>
</dbReference>
<feature type="transmembrane region" description="Helical" evidence="5">
    <location>
        <begin position="192"/>
        <end position="214"/>
    </location>
</feature>
<reference evidence="7 8" key="1">
    <citation type="submission" date="2014-04" db="EMBL/GenBank/DDBJ databases">
        <authorList>
            <consortium name="DOE Joint Genome Institute"/>
            <person name="Kuo A."/>
            <person name="Tarkka M."/>
            <person name="Buscot F."/>
            <person name="Kohler A."/>
            <person name="Nagy L.G."/>
            <person name="Floudas D."/>
            <person name="Copeland A."/>
            <person name="Barry K.W."/>
            <person name="Cichocki N."/>
            <person name="Veneault-Fourrey C."/>
            <person name="LaButti K."/>
            <person name="Lindquist E.A."/>
            <person name="Lipzen A."/>
            <person name="Lundell T."/>
            <person name="Morin E."/>
            <person name="Murat C."/>
            <person name="Sun H."/>
            <person name="Tunlid A."/>
            <person name="Henrissat B."/>
            <person name="Grigoriev I.V."/>
            <person name="Hibbett D.S."/>
            <person name="Martin F."/>
            <person name="Nordberg H.P."/>
            <person name="Cantor M.N."/>
            <person name="Hua S.X."/>
        </authorList>
    </citation>
    <scope>NUCLEOTIDE SEQUENCE [LARGE SCALE GENOMIC DNA]</scope>
    <source>
        <strain evidence="7 8">F 1598</strain>
    </source>
</reference>
<feature type="transmembrane region" description="Helical" evidence="5">
    <location>
        <begin position="70"/>
        <end position="93"/>
    </location>
</feature>
<feature type="transmembrane region" description="Helical" evidence="5">
    <location>
        <begin position="37"/>
        <end position="58"/>
    </location>
</feature>
<name>A0A0C3ADA8_PILCF</name>
<dbReference type="InterPro" id="IPR011701">
    <property type="entry name" value="MFS"/>
</dbReference>
<dbReference type="SUPFAM" id="SSF103473">
    <property type="entry name" value="MFS general substrate transporter"/>
    <property type="match status" value="1"/>
</dbReference>
<protein>
    <recommendedName>
        <fullName evidence="6">Major facilitator superfamily (MFS) profile domain-containing protein</fullName>
    </recommendedName>
</protein>
<dbReference type="PANTHER" id="PTHR23502:SF60">
    <property type="entry name" value="MAJOR FACILITATOR SUPERFAMILY (MFS) PROFILE DOMAIN-CONTAINING PROTEIN-RELATED"/>
    <property type="match status" value="1"/>
</dbReference>
<evidence type="ECO:0000256" key="1">
    <source>
        <dbReference type="ARBA" id="ARBA00004141"/>
    </source>
</evidence>
<dbReference type="Pfam" id="PF07690">
    <property type="entry name" value="MFS_1"/>
    <property type="match status" value="1"/>
</dbReference>
<reference evidence="8" key="2">
    <citation type="submission" date="2015-01" db="EMBL/GenBank/DDBJ databases">
        <title>Evolutionary Origins and Diversification of the Mycorrhizal Mutualists.</title>
        <authorList>
            <consortium name="DOE Joint Genome Institute"/>
            <consortium name="Mycorrhizal Genomics Consortium"/>
            <person name="Kohler A."/>
            <person name="Kuo A."/>
            <person name="Nagy L.G."/>
            <person name="Floudas D."/>
            <person name="Copeland A."/>
            <person name="Barry K.W."/>
            <person name="Cichocki N."/>
            <person name="Veneault-Fourrey C."/>
            <person name="LaButti K."/>
            <person name="Lindquist E.A."/>
            <person name="Lipzen A."/>
            <person name="Lundell T."/>
            <person name="Morin E."/>
            <person name="Murat C."/>
            <person name="Riley R."/>
            <person name="Ohm R."/>
            <person name="Sun H."/>
            <person name="Tunlid A."/>
            <person name="Henrissat B."/>
            <person name="Grigoriev I.V."/>
            <person name="Hibbett D.S."/>
            <person name="Martin F."/>
        </authorList>
    </citation>
    <scope>NUCLEOTIDE SEQUENCE [LARGE SCALE GENOMIC DNA]</scope>
    <source>
        <strain evidence="8">F 1598</strain>
    </source>
</reference>
<dbReference type="Proteomes" id="UP000054166">
    <property type="component" value="Unassembled WGS sequence"/>
</dbReference>
<dbReference type="GO" id="GO:0005886">
    <property type="term" value="C:plasma membrane"/>
    <property type="evidence" value="ECO:0007669"/>
    <property type="project" value="TreeGrafter"/>
</dbReference>
<dbReference type="EMBL" id="KN833213">
    <property type="protein sequence ID" value="KIM71778.1"/>
    <property type="molecule type" value="Genomic_DNA"/>
</dbReference>
<proteinExistence type="predicted"/>
<feature type="transmembrane region" description="Helical" evidence="5">
    <location>
        <begin position="457"/>
        <end position="479"/>
    </location>
</feature>
<feature type="transmembrane region" description="Helical" evidence="5">
    <location>
        <begin position="396"/>
        <end position="417"/>
    </location>
</feature>
<keyword evidence="8" id="KW-1185">Reference proteome</keyword>